<comment type="caution">
    <text evidence="1">The sequence shown here is derived from an EMBL/GenBank/DDBJ whole genome shotgun (WGS) entry which is preliminary data.</text>
</comment>
<gene>
    <name evidence="1" type="ORF">AFUS01_LOCUS24533</name>
</gene>
<sequence>MLNPATDMTVMHASKPRFKINKRMTTITYCGIKLAVELAHQAQFHQLRHQKHHSHHHHHLRYHHRTSQESLESLLALCYWNRRLGIAGIRPFLGEITSTWMELDLDSP</sequence>
<organism evidence="1 2">
    <name type="scientific">Allacma fusca</name>
    <dbReference type="NCBI Taxonomy" id="39272"/>
    <lineage>
        <taxon>Eukaryota</taxon>
        <taxon>Metazoa</taxon>
        <taxon>Ecdysozoa</taxon>
        <taxon>Arthropoda</taxon>
        <taxon>Hexapoda</taxon>
        <taxon>Collembola</taxon>
        <taxon>Symphypleona</taxon>
        <taxon>Sminthuridae</taxon>
        <taxon>Allacma</taxon>
    </lineage>
</organism>
<reference evidence="1" key="1">
    <citation type="submission" date="2021-06" db="EMBL/GenBank/DDBJ databases">
        <authorList>
            <person name="Hodson N. C."/>
            <person name="Mongue J. A."/>
            <person name="Jaron S. K."/>
        </authorList>
    </citation>
    <scope>NUCLEOTIDE SEQUENCE</scope>
</reference>
<protein>
    <submittedName>
        <fullName evidence="1">Uncharacterized protein</fullName>
    </submittedName>
</protein>
<keyword evidence="2" id="KW-1185">Reference proteome</keyword>
<dbReference type="AlphaFoldDB" id="A0A8J2P9C3"/>
<accession>A0A8J2P9C3</accession>
<proteinExistence type="predicted"/>
<name>A0A8J2P9C3_9HEXA</name>
<feature type="non-terminal residue" evidence="1">
    <location>
        <position position="1"/>
    </location>
</feature>
<evidence type="ECO:0000313" key="2">
    <source>
        <dbReference type="Proteomes" id="UP000708208"/>
    </source>
</evidence>
<evidence type="ECO:0000313" key="1">
    <source>
        <dbReference type="EMBL" id="CAG7785937.1"/>
    </source>
</evidence>
<dbReference type="Proteomes" id="UP000708208">
    <property type="component" value="Unassembled WGS sequence"/>
</dbReference>
<dbReference type="EMBL" id="CAJVCH010307674">
    <property type="protein sequence ID" value="CAG7785937.1"/>
    <property type="molecule type" value="Genomic_DNA"/>
</dbReference>